<name>A0AA46BL39_9MICO</name>
<protein>
    <submittedName>
        <fullName evidence="1">Uncharacterized protein</fullName>
    </submittedName>
</protein>
<evidence type="ECO:0000313" key="1">
    <source>
        <dbReference type="EMBL" id="STD02952.1"/>
    </source>
</evidence>
<proteinExistence type="predicted"/>
<dbReference type="EMBL" id="UFYA01000001">
    <property type="protein sequence ID" value="STD02952.1"/>
    <property type="molecule type" value="Genomic_DNA"/>
</dbReference>
<comment type="caution">
    <text evidence="1">The sequence shown here is derived from an EMBL/GenBank/DDBJ whole genome shotgun (WGS) entry which is preliminary data.</text>
</comment>
<sequence>MAGDGVWGEGFAGGGQCGGDELLKVFDVGGVGGGEGCGDGGSPFGVGYSGDVNGCSGG</sequence>
<evidence type="ECO:0000313" key="2">
    <source>
        <dbReference type="Proteomes" id="UP000254118"/>
    </source>
</evidence>
<reference evidence="1 2" key="1">
    <citation type="submission" date="2018-06" db="EMBL/GenBank/DDBJ databases">
        <authorList>
            <consortium name="Pathogen Informatics"/>
            <person name="Doyle S."/>
        </authorList>
    </citation>
    <scope>NUCLEOTIDE SEQUENCE [LARGE SCALE GENOMIC DNA]</scope>
    <source>
        <strain evidence="1 2">NCTC7915</strain>
    </source>
</reference>
<dbReference type="AlphaFoldDB" id="A0AA46BL39"/>
<organism evidence="1 2">
    <name type="scientific">Dermatophilus congolensis</name>
    <dbReference type="NCBI Taxonomy" id="1863"/>
    <lineage>
        <taxon>Bacteria</taxon>
        <taxon>Bacillati</taxon>
        <taxon>Actinomycetota</taxon>
        <taxon>Actinomycetes</taxon>
        <taxon>Micrococcales</taxon>
        <taxon>Dermatophilaceae</taxon>
        <taxon>Dermatophilus</taxon>
    </lineage>
</organism>
<dbReference type="Proteomes" id="UP000254118">
    <property type="component" value="Unassembled WGS sequence"/>
</dbReference>
<gene>
    <name evidence="1" type="ORF">NCTC7915_00026</name>
</gene>
<accession>A0AA46BL39</accession>